<dbReference type="Gene3D" id="3.40.50.300">
    <property type="entry name" value="P-loop containing nucleotide triphosphate hydrolases"/>
    <property type="match status" value="1"/>
</dbReference>
<dbReference type="RefSeq" id="WP_146402850.1">
    <property type="nucleotide sequence ID" value="NZ_SJPQ01000004.1"/>
</dbReference>
<feature type="domain" description="Zona occludens toxin N-terminal" evidence="2">
    <location>
        <begin position="10"/>
        <end position="229"/>
    </location>
</feature>
<dbReference type="Pfam" id="PF05707">
    <property type="entry name" value="Zot"/>
    <property type="match status" value="1"/>
</dbReference>
<evidence type="ECO:0000259" key="2">
    <source>
        <dbReference type="Pfam" id="PF05707"/>
    </source>
</evidence>
<keyword evidence="4" id="KW-1185">Reference proteome</keyword>
<dbReference type="OrthoDB" id="102453at2"/>
<evidence type="ECO:0000313" key="4">
    <source>
        <dbReference type="Proteomes" id="UP000315440"/>
    </source>
</evidence>
<dbReference type="AlphaFoldDB" id="A0A5C5ZJZ7"/>
<feature type="region of interest" description="Disordered" evidence="1">
    <location>
        <begin position="318"/>
        <end position="340"/>
    </location>
</feature>
<dbReference type="InterPro" id="IPR008900">
    <property type="entry name" value="Zot_N"/>
</dbReference>
<evidence type="ECO:0000256" key="1">
    <source>
        <dbReference type="SAM" id="MobiDB-lite"/>
    </source>
</evidence>
<dbReference type="SUPFAM" id="SSF52540">
    <property type="entry name" value="P-loop containing nucleoside triphosphate hydrolases"/>
    <property type="match status" value="1"/>
</dbReference>
<dbReference type="InterPro" id="IPR027417">
    <property type="entry name" value="P-loop_NTPase"/>
</dbReference>
<reference evidence="3 4" key="1">
    <citation type="submission" date="2019-02" db="EMBL/GenBank/DDBJ databases">
        <title>Deep-cultivation of Planctomycetes and their phenomic and genomic characterization uncovers novel biology.</title>
        <authorList>
            <person name="Wiegand S."/>
            <person name="Jogler M."/>
            <person name="Boedeker C."/>
            <person name="Pinto D."/>
            <person name="Vollmers J."/>
            <person name="Rivas-Marin E."/>
            <person name="Kohn T."/>
            <person name="Peeters S.H."/>
            <person name="Heuer A."/>
            <person name="Rast P."/>
            <person name="Oberbeckmann S."/>
            <person name="Bunk B."/>
            <person name="Jeske O."/>
            <person name="Meyerdierks A."/>
            <person name="Storesund J.E."/>
            <person name="Kallscheuer N."/>
            <person name="Luecker S."/>
            <person name="Lage O.M."/>
            <person name="Pohl T."/>
            <person name="Merkel B.J."/>
            <person name="Hornburger P."/>
            <person name="Mueller R.-W."/>
            <person name="Bruemmer F."/>
            <person name="Labrenz M."/>
            <person name="Spormann A.M."/>
            <person name="Op Den Camp H."/>
            <person name="Overmann J."/>
            <person name="Amann R."/>
            <person name="Jetten M.S.M."/>
            <person name="Mascher T."/>
            <person name="Medema M.H."/>
            <person name="Devos D.P."/>
            <person name="Kaster A.-K."/>
            <person name="Ovreas L."/>
            <person name="Rohde M."/>
            <person name="Galperin M.Y."/>
            <person name="Jogler C."/>
        </authorList>
    </citation>
    <scope>NUCLEOTIDE SEQUENCE [LARGE SCALE GENOMIC DNA]</scope>
    <source>
        <strain evidence="3 4">Mal64</strain>
    </source>
</reference>
<gene>
    <name evidence="3" type="ORF">Mal64_36130</name>
</gene>
<feature type="region of interest" description="Disordered" evidence="1">
    <location>
        <begin position="474"/>
        <end position="533"/>
    </location>
</feature>
<proteinExistence type="predicted"/>
<evidence type="ECO:0000313" key="3">
    <source>
        <dbReference type="EMBL" id="TWT86783.1"/>
    </source>
</evidence>
<dbReference type="EMBL" id="SJPQ01000004">
    <property type="protein sequence ID" value="TWT86783.1"/>
    <property type="molecule type" value="Genomic_DNA"/>
</dbReference>
<feature type="compositionally biased region" description="Basic and acidic residues" evidence="1">
    <location>
        <begin position="509"/>
        <end position="524"/>
    </location>
</feature>
<organism evidence="3 4">
    <name type="scientific">Pseudobythopirellula maris</name>
    <dbReference type="NCBI Taxonomy" id="2527991"/>
    <lineage>
        <taxon>Bacteria</taxon>
        <taxon>Pseudomonadati</taxon>
        <taxon>Planctomycetota</taxon>
        <taxon>Planctomycetia</taxon>
        <taxon>Pirellulales</taxon>
        <taxon>Lacipirellulaceae</taxon>
        <taxon>Pseudobythopirellula</taxon>
    </lineage>
</organism>
<comment type="caution">
    <text evidence="3">The sequence shown here is derived from an EMBL/GenBank/DDBJ whole genome shotgun (WGS) entry which is preliminary data.</text>
</comment>
<name>A0A5C5ZJZ7_9BACT</name>
<dbReference type="Proteomes" id="UP000315440">
    <property type="component" value="Unassembled WGS sequence"/>
</dbReference>
<accession>A0A5C5ZJZ7</accession>
<sequence>MLKDTHQSFSISFVCGPPGSGKSYITAQDILARLVGSGGPKIITNLPLEVDVIADECERRTGRPAEEFRNRIILLAPYDLGAWEDQSTGPWSLVEKNLADGNDFILDECHRFCRRDTSKTHVRWTKWLGECRHEGWRRLVFVTQDESKVGKPISVHSELRYELTNAERRRDPILRIPMLYWYELIASFTREYRAKVAITEYRRVKGKLAEQHVETIPLEPDGFKLYRSYEAAGGGTGKGAAGSKVERQFEQRPALLPTKLDGVTTWPVWSWFLWSHWHKLALAGALTATVGWVTLGGGMNILLKTWISRLSAVAGANRNSDATETVKPPEPGELPSVVRHDDPFTRESKRNFNEAARPTADELAAAISAMPEPERSVMLEEMRHMQKDFLEQTRETKKLREQAEKLSKRETIVAIDGDTVWFKGGASYKEGDEIYEGPFEGEKVVRVNRQCRCVHLSNGVRLTVGVGRAGLSDASAGNADEAFSAEQPTEVPQRLPTVAPNRGQPKGDGSAKEARHDLGGRDGLRSVLQAAGR</sequence>
<protein>
    <submittedName>
        <fullName evidence="3">Zonular occludens toxin (Zot)</fullName>
    </submittedName>
</protein>